<reference evidence="6 7" key="1">
    <citation type="submission" date="2021-08" db="EMBL/GenBank/DDBJ databases">
        <title>Helicobacter spp. isolated from feces of Anatolian Ground Squirrel (Spermophilus xanthoprymnus) in Turkey.</title>
        <authorList>
            <person name="Aydin F."/>
            <person name="Abay S."/>
            <person name="Kayman T."/>
            <person name="Karakaya E."/>
            <person name="Saticioglu I.B."/>
        </authorList>
    </citation>
    <scope>NUCLEOTIDE SEQUENCE [LARGE SCALE GENOMIC DNA]</scope>
    <source>
        <strain evidence="6 7">Faydin-H70</strain>
    </source>
</reference>
<proteinExistence type="predicted"/>
<dbReference type="InterPro" id="IPR040442">
    <property type="entry name" value="Pyrv_kinase-like_dom_sf"/>
</dbReference>
<dbReference type="NCBIfam" id="TIGR02320">
    <property type="entry name" value="PEP_mutase"/>
    <property type="match status" value="1"/>
</dbReference>
<evidence type="ECO:0000256" key="4">
    <source>
        <dbReference type="ARBA" id="ARBA00024063"/>
    </source>
</evidence>
<dbReference type="PANTHER" id="PTHR43793:SF1">
    <property type="entry name" value="FAD SYNTHASE"/>
    <property type="match status" value="1"/>
</dbReference>
<keyword evidence="3 6" id="KW-0413">Isomerase</keyword>
<dbReference type="Pfam" id="PF01467">
    <property type="entry name" value="CTP_transf_like"/>
    <property type="match status" value="1"/>
</dbReference>
<evidence type="ECO:0000256" key="1">
    <source>
        <dbReference type="ARBA" id="ARBA00022679"/>
    </source>
</evidence>
<dbReference type="GO" id="GO:0050188">
    <property type="term" value="F:phosphoenolpyruvate mutase activity"/>
    <property type="evidence" value="ECO:0007669"/>
    <property type="project" value="UniProtKB-EC"/>
</dbReference>
<dbReference type="EC" id="5.4.2.9" evidence="4"/>
<evidence type="ECO:0000313" key="7">
    <source>
        <dbReference type="Proteomes" id="UP000700059"/>
    </source>
</evidence>
<dbReference type="PANTHER" id="PTHR43793">
    <property type="entry name" value="FAD SYNTHASE"/>
    <property type="match status" value="1"/>
</dbReference>
<dbReference type="SUPFAM" id="SSF51621">
    <property type="entry name" value="Phosphoenolpyruvate/pyruvate domain"/>
    <property type="match status" value="1"/>
</dbReference>
<evidence type="ECO:0000256" key="2">
    <source>
        <dbReference type="ARBA" id="ARBA00022695"/>
    </source>
</evidence>
<dbReference type="SUPFAM" id="SSF52374">
    <property type="entry name" value="Nucleotidylyl transferase"/>
    <property type="match status" value="1"/>
</dbReference>
<name>A0ABS7JQ40_9HELI</name>
<dbReference type="Pfam" id="PF13714">
    <property type="entry name" value="PEP_mutase"/>
    <property type="match status" value="1"/>
</dbReference>
<dbReference type="CDD" id="cd00377">
    <property type="entry name" value="ICL_PEPM"/>
    <property type="match status" value="1"/>
</dbReference>
<dbReference type="InterPro" id="IPR012698">
    <property type="entry name" value="PEnolPyrv_PMutase_core"/>
</dbReference>
<protein>
    <recommendedName>
        <fullName evidence="4">phosphoenolpyruvate mutase</fullName>
        <ecNumber evidence="4">5.4.2.9</ecNumber>
    </recommendedName>
</protein>
<evidence type="ECO:0000259" key="5">
    <source>
        <dbReference type="Pfam" id="PF01467"/>
    </source>
</evidence>
<dbReference type="InterPro" id="IPR039556">
    <property type="entry name" value="ICL/PEPM"/>
</dbReference>
<feature type="domain" description="Cytidyltransferase-like" evidence="5">
    <location>
        <begin position="13"/>
        <end position="132"/>
    </location>
</feature>
<keyword evidence="7" id="KW-1185">Reference proteome</keyword>
<evidence type="ECO:0000256" key="3">
    <source>
        <dbReference type="ARBA" id="ARBA00023235"/>
    </source>
</evidence>
<dbReference type="InterPro" id="IPR004821">
    <property type="entry name" value="Cyt_trans-like"/>
</dbReference>
<keyword evidence="1" id="KW-0808">Transferase</keyword>
<dbReference type="NCBIfam" id="TIGR00125">
    <property type="entry name" value="cyt_tran_rel"/>
    <property type="match status" value="1"/>
</dbReference>
<gene>
    <name evidence="6" type="primary">aepX</name>
    <name evidence="6" type="ORF">K4G57_08465</name>
</gene>
<dbReference type="Gene3D" id="3.40.50.620">
    <property type="entry name" value="HUPs"/>
    <property type="match status" value="1"/>
</dbReference>
<dbReference type="InterPro" id="IPR014729">
    <property type="entry name" value="Rossmann-like_a/b/a_fold"/>
</dbReference>
<keyword evidence="2" id="KW-0548">Nucleotidyltransferase</keyword>
<organism evidence="6 7">
    <name type="scientific">Helicobacter turcicus</name>
    <dbReference type="NCBI Taxonomy" id="2867412"/>
    <lineage>
        <taxon>Bacteria</taxon>
        <taxon>Pseudomonadati</taxon>
        <taxon>Campylobacterota</taxon>
        <taxon>Epsilonproteobacteria</taxon>
        <taxon>Campylobacterales</taxon>
        <taxon>Helicobacteraceae</taxon>
        <taxon>Helicobacter</taxon>
    </lineage>
</organism>
<dbReference type="InterPro" id="IPR015813">
    <property type="entry name" value="Pyrv/PenolPyrv_kinase-like_dom"/>
</dbReference>
<comment type="caution">
    <text evidence="6">The sequence shown here is derived from an EMBL/GenBank/DDBJ whole genome shotgun (WGS) entry which is preliminary data.</text>
</comment>
<accession>A0ABS7JQ40</accession>
<dbReference type="Gene3D" id="3.20.20.60">
    <property type="entry name" value="Phosphoenolpyruvate-binding domains"/>
    <property type="match status" value="1"/>
</dbReference>
<dbReference type="RefSeq" id="WP_221532744.1">
    <property type="nucleotide sequence ID" value="NZ_JAIGYP010000014.1"/>
</dbReference>
<dbReference type="EMBL" id="JAIGYQ010000014">
    <property type="protein sequence ID" value="MBX7491490.1"/>
    <property type="molecule type" value="Genomic_DNA"/>
</dbReference>
<evidence type="ECO:0000313" key="6">
    <source>
        <dbReference type="EMBL" id="MBX7491490.1"/>
    </source>
</evidence>
<sequence>MSKKLVYVPMAADIIHPGHLNIIKESAKLGYVMVGLFSDKAIASYKRVPLMHYAQRKLIVESLKGVDEVVMQDEKDYSANLKKYKPDFLVHGSDWNVGPLNEERQKAISLMESWGGKVVEVEYTKGISSTELNKNLKELGILPQVRLGALKRFLSLKPIIRGIESHSGMSALIVEEASVKDENGVNQTFDFLWLSSLTDSSSKGKPDIEFVDLTSRIATVNDILEVSTKPIIYDGDTGSKIPHFAMMVKRLERLGISAVVIEDKIGLKKNSLCEGKAARHTQDSIENFCAKIQAGKNAQLTNDFMIIARIESLILEAGMDDAINRARSYIEAGADGVMIHSRKKDGQEILKFCELYNAFSNRKPLMVVPTNYPSLSEEDLKNAGVNIVVYANQLLRASYTAMKNTALSILTHKRALEADKHYVSALEIINLIEGN</sequence>
<dbReference type="InterPro" id="IPR050385">
    <property type="entry name" value="Archaeal_FAD_synthase"/>
</dbReference>
<dbReference type="Proteomes" id="UP000700059">
    <property type="component" value="Unassembled WGS sequence"/>
</dbReference>